<name>A0ABR1HXG9_9HYPO</name>
<evidence type="ECO:0000256" key="2">
    <source>
        <dbReference type="ARBA" id="ARBA00022630"/>
    </source>
</evidence>
<keyword evidence="3" id="KW-0288">FMN</keyword>
<protein>
    <recommendedName>
        <fullName evidence="5">NADH:flavin oxidoreductase/NADH oxidase N-terminal domain-containing protein</fullName>
    </recommendedName>
</protein>
<evidence type="ECO:0000313" key="6">
    <source>
        <dbReference type="EMBL" id="KAK7425771.1"/>
    </source>
</evidence>
<evidence type="ECO:0000259" key="5">
    <source>
        <dbReference type="Pfam" id="PF00724"/>
    </source>
</evidence>
<dbReference type="InterPro" id="IPR051799">
    <property type="entry name" value="NADH_flavin_oxidoreductase"/>
</dbReference>
<accession>A0ABR1HXG9</accession>
<dbReference type="InterPro" id="IPR013785">
    <property type="entry name" value="Aldolase_TIM"/>
</dbReference>
<keyword evidence="2" id="KW-0285">Flavoprotein</keyword>
<comment type="similarity">
    <text evidence="1">Belongs to the NADH:flavin oxidoreductase/NADH oxidase family.</text>
</comment>
<evidence type="ECO:0000256" key="4">
    <source>
        <dbReference type="ARBA" id="ARBA00023002"/>
    </source>
</evidence>
<proteinExistence type="inferred from homology"/>
<dbReference type="EMBL" id="JAZAVK010000076">
    <property type="protein sequence ID" value="KAK7425771.1"/>
    <property type="molecule type" value="Genomic_DNA"/>
</dbReference>
<gene>
    <name evidence="6" type="ORF">QQZ08_007747</name>
</gene>
<dbReference type="Proteomes" id="UP001498421">
    <property type="component" value="Unassembled WGS sequence"/>
</dbReference>
<evidence type="ECO:0000256" key="1">
    <source>
        <dbReference type="ARBA" id="ARBA00005979"/>
    </source>
</evidence>
<keyword evidence="4" id="KW-0560">Oxidoreductase</keyword>
<organism evidence="6 7">
    <name type="scientific">Neonectria magnoliae</name>
    <dbReference type="NCBI Taxonomy" id="2732573"/>
    <lineage>
        <taxon>Eukaryota</taxon>
        <taxon>Fungi</taxon>
        <taxon>Dikarya</taxon>
        <taxon>Ascomycota</taxon>
        <taxon>Pezizomycotina</taxon>
        <taxon>Sordariomycetes</taxon>
        <taxon>Hypocreomycetidae</taxon>
        <taxon>Hypocreales</taxon>
        <taxon>Nectriaceae</taxon>
        <taxon>Neonectria</taxon>
    </lineage>
</organism>
<evidence type="ECO:0000313" key="7">
    <source>
        <dbReference type="Proteomes" id="UP001498421"/>
    </source>
</evidence>
<dbReference type="Gene3D" id="3.20.20.70">
    <property type="entry name" value="Aldolase class I"/>
    <property type="match status" value="1"/>
</dbReference>
<feature type="domain" description="NADH:flavin oxidoreductase/NADH oxidase N-terminal" evidence="5">
    <location>
        <begin position="7"/>
        <end position="359"/>
    </location>
</feature>
<comment type="caution">
    <text evidence="6">The sequence shown here is derived from an EMBL/GenBank/DDBJ whole genome shotgun (WGS) entry which is preliminary data.</text>
</comment>
<dbReference type="Pfam" id="PF00724">
    <property type="entry name" value="Oxidored_FMN"/>
    <property type="match status" value="1"/>
</dbReference>
<dbReference type="PANTHER" id="PTHR43656:SF2">
    <property type="entry name" value="BINDING OXIDOREDUCTASE, PUTATIVE (AFU_ORTHOLOGUE AFUA_2G08260)-RELATED"/>
    <property type="match status" value="1"/>
</dbReference>
<dbReference type="PANTHER" id="PTHR43656">
    <property type="entry name" value="BINDING OXIDOREDUCTASE, PUTATIVE (AFU_ORTHOLOGUE AFUA_2G08260)-RELATED"/>
    <property type="match status" value="1"/>
</dbReference>
<sequence>MDSLIAQPLTLESGLVLPNRLVKASMAENLADKDLLPTEPAYDAYKAWADGGWGLVLTGNVQVDARFLGQAHDITNNDTIERTRILDSWKKWATIAKKNGTPTIVQISHPGRQSPAGAGTRRFFARSVAPSAVPLRLGRGVIPGILSRLLFGTPREMTSLEIKDVIQRFVDTAVLVAEAGFDGIELHSAHGYLLAQFLAEATNKRTDEYGGSAAARAKIIVEVIEAIRAAVPASFSVGIKFNSVDRQSPSALKDCIEQLQLIVNAGIDFLEVSGGTYEDPQLHRGPENMTQNTKSDRSEAREAFFLDFAKAIRGEFPELPLLVTGGFRSREVMASALSSNSLDLIGIARPAVLNPLLPKNTILNPEIKDQNARAYARSIEPSWFFKLIGNVVIGAGVETAWYGSMIAKISAWQDIKQI</sequence>
<evidence type="ECO:0000256" key="3">
    <source>
        <dbReference type="ARBA" id="ARBA00022643"/>
    </source>
</evidence>
<reference evidence="6 7" key="1">
    <citation type="journal article" date="2025" name="Microbiol. Resour. Announc.">
        <title>Draft genome sequences for Neonectria magnoliae and Neonectria punicea, canker pathogens of Liriodendron tulipifera and Acer saccharum in West Virginia.</title>
        <authorList>
            <person name="Petronek H.M."/>
            <person name="Kasson M.T."/>
            <person name="Metheny A.M."/>
            <person name="Stauder C.M."/>
            <person name="Lovett B."/>
            <person name="Lynch S.C."/>
            <person name="Garnas J.R."/>
            <person name="Kasson L.R."/>
            <person name="Stajich J.E."/>
        </authorList>
    </citation>
    <scope>NUCLEOTIDE SEQUENCE [LARGE SCALE GENOMIC DNA]</scope>
    <source>
        <strain evidence="6 7">NRRL 64651</strain>
    </source>
</reference>
<dbReference type="CDD" id="cd04733">
    <property type="entry name" value="OYE_like_2_FMN"/>
    <property type="match status" value="1"/>
</dbReference>
<dbReference type="SUPFAM" id="SSF51395">
    <property type="entry name" value="FMN-linked oxidoreductases"/>
    <property type="match status" value="1"/>
</dbReference>
<dbReference type="InterPro" id="IPR001155">
    <property type="entry name" value="OxRdtase_FMN_N"/>
</dbReference>
<keyword evidence="7" id="KW-1185">Reference proteome</keyword>